<dbReference type="NCBIfam" id="NF004076">
    <property type="entry name" value="PRK05581.1-4"/>
    <property type="match status" value="1"/>
</dbReference>
<protein>
    <recommendedName>
        <fullName evidence="7 10">Ribulose-phosphate 3-epimerase</fullName>
        <ecNumber evidence="7 10">5.1.3.1</ecNumber>
    </recommendedName>
</protein>
<dbReference type="InterPro" id="IPR011060">
    <property type="entry name" value="RibuloseP-bd_barrel"/>
</dbReference>
<dbReference type="GO" id="GO:0006098">
    <property type="term" value="P:pentose-phosphate shunt"/>
    <property type="evidence" value="ECO:0007669"/>
    <property type="project" value="UniProtKB-UniRule"/>
</dbReference>
<feature type="binding site" evidence="10 13">
    <location>
        <position position="65"/>
    </location>
    <ligand>
        <name>a divalent metal cation</name>
        <dbReference type="ChEBI" id="CHEBI:60240"/>
    </ligand>
</feature>
<keyword evidence="8 10" id="KW-0479">Metal-binding</keyword>
<keyword evidence="13" id="KW-0464">Manganese</keyword>
<dbReference type="FunFam" id="3.20.20.70:FF:000004">
    <property type="entry name" value="Ribulose-phosphate 3-epimerase"/>
    <property type="match status" value="1"/>
</dbReference>
<evidence type="ECO:0000256" key="12">
    <source>
        <dbReference type="PIRSR" id="PIRSR001461-1"/>
    </source>
</evidence>
<evidence type="ECO:0000256" key="2">
    <source>
        <dbReference type="ARBA" id="ARBA00001936"/>
    </source>
</evidence>
<comment type="caution">
    <text evidence="15">The sequence shown here is derived from an EMBL/GenBank/DDBJ whole genome shotgun (WGS) entry which is preliminary data.</text>
</comment>
<dbReference type="PIRSF" id="PIRSF001461">
    <property type="entry name" value="RPE"/>
    <property type="match status" value="1"/>
</dbReference>
<feature type="active site" description="Proton donor" evidence="10 12">
    <location>
        <position position="174"/>
    </location>
</feature>
<feature type="binding site" evidence="10 13">
    <location>
        <position position="34"/>
    </location>
    <ligand>
        <name>a divalent metal cation</name>
        <dbReference type="ChEBI" id="CHEBI:60240"/>
    </ligand>
</feature>
<comment type="similarity">
    <text evidence="6 10 11">Belongs to the ribulose-phosphate 3-epimerase family.</text>
</comment>
<dbReference type="SUPFAM" id="SSF51366">
    <property type="entry name" value="Ribulose-phoshate binding barrel"/>
    <property type="match status" value="1"/>
</dbReference>
<evidence type="ECO:0000313" key="16">
    <source>
        <dbReference type="Proteomes" id="UP001299265"/>
    </source>
</evidence>
<dbReference type="GO" id="GO:0005737">
    <property type="term" value="C:cytoplasm"/>
    <property type="evidence" value="ECO:0007669"/>
    <property type="project" value="UniProtKB-ARBA"/>
</dbReference>
<dbReference type="CDD" id="cd00429">
    <property type="entry name" value="RPE"/>
    <property type="match status" value="1"/>
</dbReference>
<comment type="pathway">
    <text evidence="10">Carbohydrate degradation.</text>
</comment>
<evidence type="ECO:0000256" key="11">
    <source>
        <dbReference type="PIRNR" id="PIRNR001461"/>
    </source>
</evidence>
<keyword evidence="10 11" id="KW-0119">Carbohydrate metabolism</keyword>
<dbReference type="GO" id="GO:0046872">
    <property type="term" value="F:metal ion binding"/>
    <property type="evidence" value="ECO:0007669"/>
    <property type="project" value="UniProtKB-UniRule"/>
</dbReference>
<keyword evidence="13" id="KW-0170">Cobalt</keyword>
<evidence type="ECO:0000256" key="3">
    <source>
        <dbReference type="ARBA" id="ARBA00001941"/>
    </source>
</evidence>
<evidence type="ECO:0000256" key="14">
    <source>
        <dbReference type="PIRSR" id="PIRSR001461-3"/>
    </source>
</evidence>
<name>A0AAP2W8R5_9FIRM</name>
<dbReference type="NCBIfam" id="TIGR01163">
    <property type="entry name" value="rpe"/>
    <property type="match status" value="1"/>
</dbReference>
<comment type="cofactor">
    <cofactor evidence="4">
        <name>Zn(2+)</name>
        <dbReference type="ChEBI" id="CHEBI:29105"/>
    </cofactor>
</comment>
<evidence type="ECO:0000256" key="9">
    <source>
        <dbReference type="ARBA" id="ARBA00023235"/>
    </source>
</evidence>
<comment type="catalytic activity">
    <reaction evidence="1 10 11">
        <text>D-ribulose 5-phosphate = D-xylulose 5-phosphate</text>
        <dbReference type="Rhea" id="RHEA:13677"/>
        <dbReference type="ChEBI" id="CHEBI:57737"/>
        <dbReference type="ChEBI" id="CHEBI:58121"/>
        <dbReference type="EC" id="5.1.3.1"/>
    </reaction>
</comment>
<feature type="active site" description="Proton acceptor" evidence="10 12">
    <location>
        <position position="34"/>
    </location>
</feature>
<evidence type="ECO:0000256" key="5">
    <source>
        <dbReference type="ARBA" id="ARBA00001954"/>
    </source>
</evidence>
<accession>A0AAP2W8R5</accession>
<comment type="cofactor">
    <cofactor evidence="10 13">
        <name>a divalent metal cation</name>
        <dbReference type="ChEBI" id="CHEBI:60240"/>
    </cofactor>
    <text evidence="10 13">Binds 1 divalent metal cation per subunit.</text>
</comment>
<comment type="cofactor">
    <cofactor evidence="5">
        <name>Fe(2+)</name>
        <dbReference type="ChEBI" id="CHEBI:29033"/>
    </cofactor>
</comment>
<feature type="binding site" evidence="10 14">
    <location>
        <begin position="141"/>
        <end position="144"/>
    </location>
    <ligand>
        <name>substrate</name>
    </ligand>
</feature>
<dbReference type="Gene3D" id="3.20.20.70">
    <property type="entry name" value="Aldolase class I"/>
    <property type="match status" value="1"/>
</dbReference>
<comment type="cofactor">
    <cofactor evidence="2">
        <name>Mn(2+)</name>
        <dbReference type="ChEBI" id="CHEBI:29035"/>
    </cofactor>
</comment>
<evidence type="ECO:0000256" key="4">
    <source>
        <dbReference type="ARBA" id="ARBA00001947"/>
    </source>
</evidence>
<evidence type="ECO:0000256" key="6">
    <source>
        <dbReference type="ARBA" id="ARBA00009541"/>
    </source>
</evidence>
<dbReference type="EC" id="5.1.3.1" evidence="7 10"/>
<proteinExistence type="inferred from homology"/>
<dbReference type="RefSeq" id="WP_231062277.1">
    <property type="nucleotide sequence ID" value="NZ_JAJNOR010000004.1"/>
</dbReference>
<evidence type="ECO:0000256" key="10">
    <source>
        <dbReference type="HAMAP-Rule" id="MF_02227"/>
    </source>
</evidence>
<feature type="binding site" evidence="10 14">
    <location>
        <position position="65"/>
    </location>
    <ligand>
        <name>substrate</name>
    </ligand>
</feature>
<sequence length="221" mass="23852">MLILSPSILAADFTKLGEQIEETISAGAGYIHLDVMDGMFVPQISFGMPVIETIRKCTDKVFDVHLMIEDPGRYIEAFAKTGADIITVHAEACRHLDRVIQQIKAAGVKAGVALNPATPLSALDYVLDELDMVLIMTVNPGFGGQKLIPYCLEKVHDLRLLMKERGLDIDIQVDGGIKASNAKEVVEAGANVLVGGSAVFSGDITANTKAFMDVFAEFENK</sequence>
<keyword evidence="16" id="KW-1185">Reference proteome</keyword>
<feature type="binding site" evidence="10 13">
    <location>
        <position position="32"/>
    </location>
    <ligand>
        <name>a divalent metal cation</name>
        <dbReference type="ChEBI" id="CHEBI:60240"/>
    </ligand>
</feature>
<dbReference type="Pfam" id="PF00834">
    <property type="entry name" value="Ribul_P_3_epim"/>
    <property type="match status" value="1"/>
</dbReference>
<dbReference type="HAMAP" id="MF_02227">
    <property type="entry name" value="RPE"/>
    <property type="match status" value="1"/>
</dbReference>
<keyword evidence="13" id="KW-0862">Zinc</keyword>
<comment type="cofactor">
    <cofactor evidence="3">
        <name>Co(2+)</name>
        <dbReference type="ChEBI" id="CHEBI:48828"/>
    </cofactor>
</comment>
<feature type="binding site" evidence="10 14">
    <location>
        <position position="7"/>
    </location>
    <ligand>
        <name>substrate</name>
    </ligand>
</feature>
<feature type="binding site" evidence="14">
    <location>
        <position position="176"/>
    </location>
    <ligand>
        <name>substrate</name>
    </ligand>
</feature>
<evidence type="ECO:0000256" key="1">
    <source>
        <dbReference type="ARBA" id="ARBA00001782"/>
    </source>
</evidence>
<evidence type="ECO:0000256" key="8">
    <source>
        <dbReference type="ARBA" id="ARBA00022723"/>
    </source>
</evidence>
<dbReference type="GO" id="GO:0004750">
    <property type="term" value="F:D-ribulose-phosphate 3-epimerase activity"/>
    <property type="evidence" value="ECO:0007669"/>
    <property type="project" value="UniProtKB-UniRule"/>
</dbReference>
<evidence type="ECO:0000256" key="13">
    <source>
        <dbReference type="PIRSR" id="PIRSR001461-2"/>
    </source>
</evidence>
<reference evidence="15 16" key="1">
    <citation type="submission" date="2021-11" db="EMBL/GenBank/DDBJ databases">
        <title>Lacrimispora sp. nov. NSJ-141 isolated from human feces.</title>
        <authorList>
            <person name="Abdugheni R."/>
        </authorList>
    </citation>
    <scope>NUCLEOTIDE SEQUENCE [LARGE SCALE GENOMIC DNA]</scope>
    <source>
        <strain evidence="15 16">NSJ-141</strain>
    </source>
</reference>
<keyword evidence="9 10" id="KW-0413">Isomerase</keyword>
<evidence type="ECO:0000256" key="7">
    <source>
        <dbReference type="ARBA" id="ARBA00013188"/>
    </source>
</evidence>
<dbReference type="InterPro" id="IPR026019">
    <property type="entry name" value="Ribul_P_3_epim"/>
</dbReference>
<feature type="binding site" evidence="10">
    <location>
        <begin position="174"/>
        <end position="176"/>
    </location>
    <ligand>
        <name>substrate</name>
    </ligand>
</feature>
<organism evidence="15 16">
    <name type="scientific">Lientehia hominis</name>
    <dbReference type="NCBI Taxonomy" id="2897778"/>
    <lineage>
        <taxon>Bacteria</taxon>
        <taxon>Bacillati</taxon>
        <taxon>Bacillota</taxon>
        <taxon>Clostridia</taxon>
        <taxon>Lachnospirales</taxon>
        <taxon>Lachnospiraceae</taxon>
        <taxon>Lientehia</taxon>
    </lineage>
</organism>
<dbReference type="GO" id="GO:0019323">
    <property type="term" value="P:pentose catabolic process"/>
    <property type="evidence" value="ECO:0007669"/>
    <property type="project" value="UniProtKB-UniRule"/>
</dbReference>
<evidence type="ECO:0000313" key="15">
    <source>
        <dbReference type="EMBL" id="MCD2492371.1"/>
    </source>
</evidence>
<gene>
    <name evidence="10 15" type="primary">rpe</name>
    <name evidence="15" type="ORF">LQE92_06960</name>
</gene>
<feature type="binding site" evidence="10 14">
    <location>
        <begin position="196"/>
        <end position="197"/>
    </location>
    <ligand>
        <name>substrate</name>
    </ligand>
</feature>
<dbReference type="PANTHER" id="PTHR11749">
    <property type="entry name" value="RIBULOSE-5-PHOSPHATE-3-EPIMERASE"/>
    <property type="match status" value="1"/>
</dbReference>
<dbReference type="InterPro" id="IPR013785">
    <property type="entry name" value="Aldolase_TIM"/>
</dbReference>
<dbReference type="Proteomes" id="UP001299265">
    <property type="component" value="Unassembled WGS sequence"/>
</dbReference>
<dbReference type="EMBL" id="JAJNOR010000004">
    <property type="protein sequence ID" value="MCD2492371.1"/>
    <property type="molecule type" value="Genomic_DNA"/>
</dbReference>
<dbReference type="AlphaFoldDB" id="A0AAP2W8R5"/>
<comment type="function">
    <text evidence="10">Catalyzes the reversible epimerization of D-ribulose 5-phosphate to D-xylulose 5-phosphate.</text>
</comment>
<feature type="binding site" evidence="10 13">
    <location>
        <position position="174"/>
    </location>
    <ligand>
        <name>a divalent metal cation</name>
        <dbReference type="ChEBI" id="CHEBI:60240"/>
    </ligand>
</feature>
<dbReference type="InterPro" id="IPR000056">
    <property type="entry name" value="Ribul_P_3_epim-like"/>
</dbReference>